<reference evidence="1 2" key="2">
    <citation type="journal article" date="2015" name="Genome Announc.">
        <title>Genome Sequence of the Sulfate-Reducing Thermophilic Bacterium Thermodesulfovibrio yellowstonii Strain DSM 11347T (Phylum Nitrospirae).</title>
        <authorList>
            <person name="Bhatnagar S."/>
            <person name="Badger J.H."/>
            <person name="Madupu R."/>
            <person name="Khouri H.M."/>
            <person name="O'Connor E.M."/>
            <person name="Robb F.T."/>
            <person name="Ward N.L."/>
            <person name="Eisen J.A."/>
        </authorList>
    </citation>
    <scope>NUCLEOTIDE SEQUENCE [LARGE SCALE GENOMIC DNA]</scope>
    <source>
        <strain evidence="2">ATCC 51303 / DSM 11347 / YP87</strain>
    </source>
</reference>
<sequence>MVQMKRGLWITDMTDSILYIPHGSDETGTKSSGGVVKKNFISHMVQMKHN</sequence>
<dbReference type="InParanoid" id="B5YIT0"/>
<evidence type="ECO:0000313" key="1">
    <source>
        <dbReference type="EMBL" id="ACI22111.1"/>
    </source>
</evidence>
<accession>B5YIT0</accession>
<dbReference type="KEGG" id="tye:THEYE_A2017"/>
<dbReference type="HOGENOM" id="CLU_3123749_0_0_0"/>
<dbReference type="Proteomes" id="UP000000718">
    <property type="component" value="Chromosome"/>
</dbReference>
<proteinExistence type="predicted"/>
<name>B5YIT0_THEYD</name>
<dbReference type="AlphaFoldDB" id="B5YIT0"/>
<keyword evidence="2" id="KW-1185">Reference proteome</keyword>
<organism evidence="1 2">
    <name type="scientific">Thermodesulfovibrio yellowstonii (strain ATCC 51303 / DSM 11347 / YP87)</name>
    <dbReference type="NCBI Taxonomy" id="289376"/>
    <lineage>
        <taxon>Bacteria</taxon>
        <taxon>Pseudomonadati</taxon>
        <taxon>Nitrospirota</taxon>
        <taxon>Thermodesulfovibrionia</taxon>
        <taxon>Thermodesulfovibrionales</taxon>
        <taxon>Thermodesulfovibrionaceae</taxon>
        <taxon>Thermodesulfovibrio</taxon>
    </lineage>
</organism>
<gene>
    <name evidence="1" type="ordered locus">THEYE_A2017</name>
</gene>
<reference evidence="2" key="1">
    <citation type="submission" date="2008-08" db="EMBL/GenBank/DDBJ databases">
        <title>The complete genome sequence of Thermodesulfovibrio yellowstonii strain ATCC 51303 / DSM 11347 / YP87.</title>
        <authorList>
            <person name="Dodson R.J."/>
            <person name="Durkin A.S."/>
            <person name="Wu M."/>
            <person name="Eisen J."/>
            <person name="Sutton G."/>
        </authorList>
    </citation>
    <scope>NUCLEOTIDE SEQUENCE [LARGE SCALE GENOMIC DNA]</scope>
    <source>
        <strain evidence="2">ATCC 51303 / DSM 11347 / YP87</strain>
    </source>
</reference>
<dbReference type="STRING" id="289376.THEYE_A2017"/>
<dbReference type="EnsemblBacteria" id="ACI22111">
    <property type="protein sequence ID" value="ACI22111"/>
    <property type="gene ID" value="THEYE_A2017"/>
</dbReference>
<evidence type="ECO:0000313" key="2">
    <source>
        <dbReference type="Proteomes" id="UP000000718"/>
    </source>
</evidence>
<protein>
    <submittedName>
        <fullName evidence="1">Uncharacterized protein</fullName>
    </submittedName>
</protein>
<dbReference type="EMBL" id="CP001147">
    <property type="protein sequence ID" value="ACI22111.1"/>
    <property type="molecule type" value="Genomic_DNA"/>
</dbReference>